<feature type="binding site" evidence="6">
    <location>
        <position position="150"/>
    </location>
    <ligand>
        <name>ATP</name>
        <dbReference type="ChEBI" id="CHEBI:30616"/>
    </ligand>
</feature>
<dbReference type="SUPFAM" id="SSF56059">
    <property type="entry name" value="Glutathione synthetase ATP-binding domain-like"/>
    <property type="match status" value="1"/>
</dbReference>
<comment type="function">
    <text evidence="6">Catalyzes the ATP-dependent conversion of 5-aminoimidazole ribonucleotide (AIR) and HCO(3)(-) to N5-carboxyaminoimidazole ribonucleotide (N5-CAIR).</text>
</comment>
<keyword evidence="2 6" id="KW-0658">Purine biosynthesis</keyword>
<feature type="binding site" evidence="6">
    <location>
        <position position="189"/>
    </location>
    <ligand>
        <name>ATP</name>
        <dbReference type="ChEBI" id="CHEBI:30616"/>
    </ligand>
</feature>
<dbReference type="PANTHER" id="PTHR11609:SF5">
    <property type="entry name" value="PHOSPHORIBOSYLAMINOIMIDAZOLE CARBOXYLASE"/>
    <property type="match status" value="1"/>
</dbReference>
<feature type="domain" description="ATP-grasp" evidence="8">
    <location>
        <begin position="112"/>
        <end position="298"/>
    </location>
</feature>
<keyword evidence="5" id="KW-0456">Lyase</keyword>
<evidence type="ECO:0000313" key="10">
    <source>
        <dbReference type="Proteomes" id="UP000321721"/>
    </source>
</evidence>
<dbReference type="GO" id="GO:0005829">
    <property type="term" value="C:cytosol"/>
    <property type="evidence" value="ECO:0007669"/>
    <property type="project" value="TreeGrafter"/>
</dbReference>
<dbReference type="RefSeq" id="WP_147098371.1">
    <property type="nucleotide sequence ID" value="NZ_VOOS01000001.1"/>
</dbReference>
<accession>A0A5C6RXZ0</accession>
<dbReference type="SUPFAM" id="SSF51246">
    <property type="entry name" value="Rudiment single hybrid motif"/>
    <property type="match status" value="1"/>
</dbReference>
<dbReference type="GO" id="GO:0004638">
    <property type="term" value="F:phosphoribosylaminoimidazole carboxylase activity"/>
    <property type="evidence" value="ECO:0007669"/>
    <property type="project" value="InterPro"/>
</dbReference>
<protein>
    <recommendedName>
        <fullName evidence="6 7">N5-carboxyaminoimidazole ribonucleotide synthase</fullName>
        <shortName evidence="6 7">N5-CAIR synthase</shortName>
        <ecNumber evidence="6 7">6.3.4.18</ecNumber>
    </recommendedName>
    <alternativeName>
        <fullName evidence="6 7">5-(carboxyamino)imidazole ribonucleotide synthetase</fullName>
    </alternativeName>
</protein>
<dbReference type="InterPro" id="IPR011054">
    <property type="entry name" value="Rudment_hybrid_motif"/>
</dbReference>
<dbReference type="OrthoDB" id="9804625at2"/>
<dbReference type="SUPFAM" id="SSF52440">
    <property type="entry name" value="PreATP-grasp domain"/>
    <property type="match status" value="1"/>
</dbReference>
<comment type="similarity">
    <text evidence="6 7">Belongs to the PurK/PurT family.</text>
</comment>
<dbReference type="AlphaFoldDB" id="A0A5C6RXZ0"/>
<dbReference type="EMBL" id="VOOS01000001">
    <property type="protein sequence ID" value="TXB67121.1"/>
    <property type="molecule type" value="Genomic_DNA"/>
</dbReference>
<comment type="caution">
    <text evidence="6">Lacks conserved residue(s) required for the propagation of feature annotation.</text>
</comment>
<dbReference type="Gene3D" id="3.30.470.20">
    <property type="entry name" value="ATP-grasp fold, B domain"/>
    <property type="match status" value="1"/>
</dbReference>
<keyword evidence="4 6" id="KW-0067">ATP-binding</keyword>
<feature type="binding site" evidence="6">
    <location>
        <begin position="268"/>
        <end position="269"/>
    </location>
    <ligand>
        <name>ATP</name>
        <dbReference type="ChEBI" id="CHEBI:30616"/>
    </ligand>
</feature>
<dbReference type="NCBIfam" id="NF004679">
    <property type="entry name" value="PRK06019.1-5"/>
    <property type="match status" value="1"/>
</dbReference>
<dbReference type="UniPathway" id="UPA00074">
    <property type="reaction ID" value="UER00942"/>
</dbReference>
<dbReference type="GO" id="GO:0034028">
    <property type="term" value="F:5-(carboxyamino)imidazole ribonucleotide synthase activity"/>
    <property type="evidence" value="ECO:0007669"/>
    <property type="project" value="UniProtKB-UniRule"/>
</dbReference>
<comment type="function">
    <text evidence="7">Catalyzes the ATP-dependent conversion of 5-aminoimidazole ribonucleotide (AIR) and HCO(3)- to N5-carboxyaminoimidazole ribonucleotide (N5-CAIR).</text>
</comment>
<sequence>MEQIISSDFKLGILGGGQLGKMLTLAASNWDVNTYVLDPSDSCPSAPTCTKLVVGDFNCFSTVYDFGKNLDMITIEIENVNLDALIKLKSEGKKVYPCPKKLAIIKDKGLQKEFYEKNGFPTSKFQLFESENEIKDLVKSGAISLPFVQKLRKEGYDGKGVKIVKSQDDLNDLLVGKSLIEDKVEVYKELSVIVARSVNGEIKCFPLVEMEFNPTANLVEFLICPANVADSVEKKAEKLAIDLVEALEYEGILAVEMFLDKDDNILINEVAPRTHNSGHHTIESIFTSQYEQQLRAIFGFPLGSTELKIPSIMINVLGEPNYEGKVLYSGLMKCMEVDGAKFHIYGKKITKPYRKMGHITILDKDINKAREKAEFIKENLKVIA</sequence>
<dbReference type="GO" id="GO:0006189">
    <property type="term" value="P:'de novo' IMP biosynthetic process"/>
    <property type="evidence" value="ECO:0007669"/>
    <property type="project" value="UniProtKB-UniRule"/>
</dbReference>
<name>A0A5C6RXZ0_9FLAO</name>
<feature type="binding site" evidence="6">
    <location>
        <begin position="181"/>
        <end position="184"/>
    </location>
    <ligand>
        <name>ATP</name>
        <dbReference type="ChEBI" id="CHEBI:30616"/>
    </ligand>
</feature>
<dbReference type="GO" id="GO:0046872">
    <property type="term" value="F:metal ion binding"/>
    <property type="evidence" value="ECO:0007669"/>
    <property type="project" value="InterPro"/>
</dbReference>
<proteinExistence type="inferred from homology"/>
<organism evidence="9 10">
    <name type="scientific">Vicingus serpentipes</name>
    <dbReference type="NCBI Taxonomy" id="1926625"/>
    <lineage>
        <taxon>Bacteria</taxon>
        <taxon>Pseudomonadati</taxon>
        <taxon>Bacteroidota</taxon>
        <taxon>Flavobacteriia</taxon>
        <taxon>Flavobacteriales</taxon>
        <taxon>Vicingaceae</taxon>
        <taxon>Vicingus</taxon>
    </lineage>
</organism>
<comment type="pathway">
    <text evidence="6 7">Purine metabolism; IMP biosynthesis via de novo pathway; 5-amino-1-(5-phospho-D-ribosyl)imidazole-4-carboxylate from 5-amino-1-(5-phospho-D-ribosyl)imidazole (N5-CAIR route): step 1/2.</text>
</comment>
<evidence type="ECO:0000256" key="2">
    <source>
        <dbReference type="ARBA" id="ARBA00022755"/>
    </source>
</evidence>
<dbReference type="HAMAP" id="MF_01928">
    <property type="entry name" value="PurK"/>
    <property type="match status" value="1"/>
</dbReference>
<comment type="subunit">
    <text evidence="6 7">Homodimer.</text>
</comment>
<dbReference type="PROSITE" id="PS50975">
    <property type="entry name" value="ATP_GRASP"/>
    <property type="match status" value="1"/>
</dbReference>
<keyword evidence="10" id="KW-1185">Reference proteome</keyword>
<dbReference type="PANTHER" id="PTHR11609">
    <property type="entry name" value="PURINE BIOSYNTHESIS PROTEIN 6/7, PUR6/7"/>
    <property type="match status" value="1"/>
</dbReference>
<evidence type="ECO:0000256" key="1">
    <source>
        <dbReference type="ARBA" id="ARBA00022741"/>
    </source>
</evidence>
<evidence type="ECO:0000256" key="7">
    <source>
        <dbReference type="RuleBase" id="RU361200"/>
    </source>
</evidence>
<dbReference type="Proteomes" id="UP000321721">
    <property type="component" value="Unassembled WGS sequence"/>
</dbReference>
<evidence type="ECO:0000256" key="5">
    <source>
        <dbReference type="ARBA" id="ARBA00023239"/>
    </source>
</evidence>
<gene>
    <name evidence="6 7" type="primary">purK</name>
    <name evidence="9" type="ORF">FRY74_02745</name>
</gene>
<dbReference type="GO" id="GO:0005524">
    <property type="term" value="F:ATP binding"/>
    <property type="evidence" value="ECO:0007669"/>
    <property type="project" value="UniProtKB-UniRule"/>
</dbReference>
<dbReference type="InterPro" id="IPR003135">
    <property type="entry name" value="ATP-grasp_carboxylate-amine"/>
</dbReference>
<reference evidence="9 10" key="1">
    <citation type="submission" date="2019-08" db="EMBL/GenBank/DDBJ databases">
        <title>Genome of Vicingus serpentipes NCIMB 15042.</title>
        <authorList>
            <person name="Bowman J.P."/>
        </authorList>
    </citation>
    <scope>NUCLEOTIDE SEQUENCE [LARGE SCALE GENOMIC DNA]</scope>
    <source>
        <strain evidence="9 10">NCIMB 15042</strain>
    </source>
</reference>
<keyword evidence="3" id="KW-0210">Decarboxylase</keyword>
<evidence type="ECO:0000256" key="6">
    <source>
        <dbReference type="HAMAP-Rule" id="MF_01928"/>
    </source>
</evidence>
<dbReference type="InterPro" id="IPR016185">
    <property type="entry name" value="PreATP-grasp_dom_sf"/>
</dbReference>
<dbReference type="Pfam" id="PF22660">
    <property type="entry name" value="RS_preATP-grasp-like"/>
    <property type="match status" value="1"/>
</dbReference>
<evidence type="ECO:0000256" key="4">
    <source>
        <dbReference type="ARBA" id="ARBA00022840"/>
    </source>
</evidence>
<dbReference type="Gene3D" id="3.40.50.20">
    <property type="match status" value="1"/>
</dbReference>
<evidence type="ECO:0000256" key="3">
    <source>
        <dbReference type="ARBA" id="ARBA00022793"/>
    </source>
</evidence>
<dbReference type="Pfam" id="PF02222">
    <property type="entry name" value="ATP-grasp"/>
    <property type="match status" value="1"/>
</dbReference>
<dbReference type="FunFam" id="3.30.470.20:FF:000037">
    <property type="entry name" value="Phosphoribosylaminoimidazole carboxylase, chloroplastic"/>
    <property type="match status" value="1"/>
</dbReference>
<evidence type="ECO:0000259" key="8">
    <source>
        <dbReference type="PROSITE" id="PS50975"/>
    </source>
</evidence>
<keyword evidence="6 7" id="KW-0436">Ligase</keyword>
<dbReference type="InterPro" id="IPR005875">
    <property type="entry name" value="PurK"/>
</dbReference>
<dbReference type="InterPro" id="IPR011761">
    <property type="entry name" value="ATP-grasp"/>
</dbReference>
<feature type="binding site" evidence="6">
    <location>
        <position position="108"/>
    </location>
    <ligand>
        <name>ATP</name>
        <dbReference type="ChEBI" id="CHEBI:30616"/>
    </ligand>
</feature>
<dbReference type="InterPro" id="IPR013815">
    <property type="entry name" value="ATP_grasp_subdomain_1"/>
</dbReference>
<keyword evidence="1 6" id="KW-0547">Nucleotide-binding</keyword>
<comment type="catalytic activity">
    <reaction evidence="6 7">
        <text>5-amino-1-(5-phospho-beta-D-ribosyl)imidazole + hydrogencarbonate + ATP = 5-carboxyamino-1-(5-phospho-D-ribosyl)imidazole + ADP + phosphate + 2 H(+)</text>
        <dbReference type="Rhea" id="RHEA:19317"/>
        <dbReference type="ChEBI" id="CHEBI:15378"/>
        <dbReference type="ChEBI" id="CHEBI:17544"/>
        <dbReference type="ChEBI" id="CHEBI:30616"/>
        <dbReference type="ChEBI" id="CHEBI:43474"/>
        <dbReference type="ChEBI" id="CHEBI:58730"/>
        <dbReference type="ChEBI" id="CHEBI:137981"/>
        <dbReference type="ChEBI" id="CHEBI:456216"/>
        <dbReference type="EC" id="6.3.4.18"/>
    </reaction>
</comment>
<dbReference type="InterPro" id="IPR054350">
    <property type="entry name" value="PurT/PurK_preATP-grasp"/>
</dbReference>
<dbReference type="InterPro" id="IPR040686">
    <property type="entry name" value="PurK_C"/>
</dbReference>
<evidence type="ECO:0000313" key="9">
    <source>
        <dbReference type="EMBL" id="TXB67121.1"/>
    </source>
</evidence>
<dbReference type="NCBIfam" id="TIGR01161">
    <property type="entry name" value="purK"/>
    <property type="match status" value="1"/>
</dbReference>
<comment type="caution">
    <text evidence="9">The sequence shown here is derived from an EMBL/GenBank/DDBJ whole genome shotgun (WGS) entry which is preliminary data.</text>
</comment>
<dbReference type="Gene3D" id="3.30.1490.20">
    <property type="entry name" value="ATP-grasp fold, A domain"/>
    <property type="match status" value="1"/>
</dbReference>
<dbReference type="Pfam" id="PF17769">
    <property type="entry name" value="PurK_C"/>
    <property type="match status" value="1"/>
</dbReference>
<dbReference type="EC" id="6.3.4.18" evidence="6 7"/>